<gene>
    <name evidence="2" type="ORF">PBY51_011611</name>
</gene>
<evidence type="ECO:0000313" key="3">
    <source>
        <dbReference type="Proteomes" id="UP001346869"/>
    </source>
</evidence>
<dbReference type="EMBL" id="JAUZQC010000008">
    <property type="protein sequence ID" value="KAK5867092.1"/>
    <property type="molecule type" value="Genomic_DNA"/>
</dbReference>
<evidence type="ECO:0000313" key="2">
    <source>
        <dbReference type="EMBL" id="KAK5867092.1"/>
    </source>
</evidence>
<keyword evidence="3" id="KW-1185">Reference proteome</keyword>
<name>A0AAN7XVM1_ELEMC</name>
<organism evidence="2 3">
    <name type="scientific">Eleginops maclovinus</name>
    <name type="common">Patagonian blennie</name>
    <name type="synonym">Eleginus maclovinus</name>
    <dbReference type="NCBI Taxonomy" id="56733"/>
    <lineage>
        <taxon>Eukaryota</taxon>
        <taxon>Metazoa</taxon>
        <taxon>Chordata</taxon>
        <taxon>Craniata</taxon>
        <taxon>Vertebrata</taxon>
        <taxon>Euteleostomi</taxon>
        <taxon>Actinopterygii</taxon>
        <taxon>Neopterygii</taxon>
        <taxon>Teleostei</taxon>
        <taxon>Neoteleostei</taxon>
        <taxon>Acanthomorphata</taxon>
        <taxon>Eupercaria</taxon>
        <taxon>Perciformes</taxon>
        <taxon>Notothenioidei</taxon>
        <taxon>Eleginopidae</taxon>
        <taxon>Eleginops</taxon>
    </lineage>
</organism>
<reference evidence="2 3" key="2">
    <citation type="journal article" date="2023" name="Mol. Biol. Evol.">
        <title>Genomics of Secondarily Temperate Adaptation in the Only Non-Antarctic Icefish.</title>
        <authorList>
            <person name="Rivera-Colon A.G."/>
            <person name="Rayamajhi N."/>
            <person name="Minhas B.F."/>
            <person name="Madrigal G."/>
            <person name="Bilyk K.T."/>
            <person name="Yoon V."/>
            <person name="Hune M."/>
            <person name="Gregory S."/>
            <person name="Cheng C.H.C."/>
            <person name="Catchen J.M."/>
        </authorList>
    </citation>
    <scope>NUCLEOTIDE SEQUENCE [LARGE SCALE GENOMIC DNA]</scope>
    <source>
        <strain evidence="2">JMC-PN-2008</strain>
    </source>
</reference>
<proteinExistence type="predicted"/>
<sequence length="90" mass="9739">MLEKTDRCGDGMGNASREMGGEGPGVSEFFSAFGCGIRLEESVWQAEEKRSWLDEHGKAFTKSELPTPRTLRAFRGLPRDATTSAAAAAD</sequence>
<accession>A0AAN7XVM1</accession>
<feature type="region of interest" description="Disordered" evidence="1">
    <location>
        <begin position="1"/>
        <end position="23"/>
    </location>
</feature>
<reference evidence="2 3" key="1">
    <citation type="journal article" date="2023" name="Genes (Basel)">
        <title>Chromosome-Level Genome Assembly and Circadian Gene Repertoire of the Patagonia Blennie Eleginops maclovinus-The Closest Ancestral Proxy of Antarctic Cryonotothenioids.</title>
        <authorList>
            <person name="Cheng C.C."/>
            <person name="Rivera-Colon A.G."/>
            <person name="Minhas B.F."/>
            <person name="Wilson L."/>
            <person name="Rayamajhi N."/>
            <person name="Vargas-Chacoff L."/>
            <person name="Catchen J.M."/>
        </authorList>
    </citation>
    <scope>NUCLEOTIDE SEQUENCE [LARGE SCALE GENOMIC DNA]</scope>
    <source>
        <strain evidence="2">JMC-PN-2008</strain>
    </source>
</reference>
<dbReference type="AlphaFoldDB" id="A0AAN7XVM1"/>
<evidence type="ECO:0000256" key="1">
    <source>
        <dbReference type="SAM" id="MobiDB-lite"/>
    </source>
</evidence>
<protein>
    <submittedName>
        <fullName evidence="2">Uncharacterized protein</fullName>
    </submittedName>
</protein>
<comment type="caution">
    <text evidence="2">The sequence shown here is derived from an EMBL/GenBank/DDBJ whole genome shotgun (WGS) entry which is preliminary data.</text>
</comment>
<dbReference type="Proteomes" id="UP001346869">
    <property type="component" value="Unassembled WGS sequence"/>
</dbReference>